<dbReference type="EMBL" id="CP019724">
    <property type="protein sequence ID" value="AQS70861.1"/>
    <property type="molecule type" value="Genomic_DNA"/>
</dbReference>
<dbReference type="RefSeq" id="WP_055420672.1">
    <property type="nucleotide sequence ID" value="NZ_CP019724.1"/>
</dbReference>
<dbReference type="KEGG" id="spac:B1H29_31775"/>
<accession>A0A1S6JGG9</accession>
<dbReference type="Pfam" id="PF19730">
    <property type="entry name" value="DUF6221"/>
    <property type="match status" value="1"/>
</dbReference>
<evidence type="ECO:0000313" key="1">
    <source>
        <dbReference type="EMBL" id="AQS70861.1"/>
    </source>
</evidence>
<reference evidence="1 2" key="1">
    <citation type="submission" date="2017-02" db="EMBL/GenBank/DDBJ databases">
        <title>Streptomyces pactum ACT12 Genome sequencing and assembly.</title>
        <authorList>
            <person name="Xue Q."/>
            <person name="Yan X."/>
            <person name="Jia L."/>
            <person name="Yan H."/>
        </authorList>
    </citation>
    <scope>NUCLEOTIDE SEQUENCE [LARGE SCALE GENOMIC DNA]</scope>
    <source>
        <strain evidence="1 2">ACT12</strain>
    </source>
</reference>
<sequence>MDDLVQWLRSQLDEDERTARTACEYAEAEWRLDEDGETVLWWPPEPHIAEKEREKGLPVVSDHWRGQTISPGGTRIAPHIAEHDPARVLREIDAKRQMLARVVNHANLMGRDEIHGDLLRLLALPYADRPGYRKEWRP</sequence>
<dbReference type="AlphaFoldDB" id="A0A1S6JGG9"/>
<dbReference type="OrthoDB" id="4290974at2"/>
<dbReference type="InterPro" id="IPR046193">
    <property type="entry name" value="DUF6221"/>
</dbReference>
<gene>
    <name evidence="1" type="ORF">B1H29_31775</name>
</gene>
<keyword evidence="2" id="KW-1185">Reference proteome</keyword>
<name>A0A1S6JGG9_9ACTN</name>
<proteinExistence type="predicted"/>
<dbReference type="Proteomes" id="UP000189443">
    <property type="component" value="Chromosome"/>
</dbReference>
<protein>
    <submittedName>
        <fullName evidence="1">Uncharacterized protein</fullName>
    </submittedName>
</protein>
<organism evidence="1 2">
    <name type="scientific">Streptomyces pactum</name>
    <dbReference type="NCBI Taxonomy" id="68249"/>
    <lineage>
        <taxon>Bacteria</taxon>
        <taxon>Bacillati</taxon>
        <taxon>Actinomycetota</taxon>
        <taxon>Actinomycetes</taxon>
        <taxon>Kitasatosporales</taxon>
        <taxon>Streptomycetaceae</taxon>
        <taxon>Streptomyces</taxon>
    </lineage>
</organism>
<evidence type="ECO:0000313" key="2">
    <source>
        <dbReference type="Proteomes" id="UP000189443"/>
    </source>
</evidence>